<proteinExistence type="predicted"/>
<dbReference type="Proteomes" id="UP000663903">
    <property type="component" value="Chromosome"/>
</dbReference>
<dbReference type="EMBL" id="CP071796">
    <property type="protein sequence ID" value="QTD47125.1"/>
    <property type="molecule type" value="Genomic_DNA"/>
</dbReference>
<dbReference type="AlphaFoldDB" id="A0A975CJ49"/>
<dbReference type="InterPro" id="IPR045441">
    <property type="entry name" value="DUF6506"/>
</dbReference>
<evidence type="ECO:0000313" key="2">
    <source>
        <dbReference type="Proteomes" id="UP000663903"/>
    </source>
</evidence>
<keyword evidence="2" id="KW-1185">Reference proteome</keyword>
<organism evidence="1 2">
    <name type="scientific">Ottowia testudinis</name>
    <dbReference type="NCBI Taxonomy" id="2816950"/>
    <lineage>
        <taxon>Bacteria</taxon>
        <taxon>Pseudomonadati</taxon>
        <taxon>Pseudomonadota</taxon>
        <taxon>Betaproteobacteria</taxon>
        <taxon>Burkholderiales</taxon>
        <taxon>Comamonadaceae</taxon>
        <taxon>Ottowia</taxon>
    </lineage>
</organism>
<protein>
    <submittedName>
        <fullName evidence="1">Uncharacterized protein</fullName>
    </submittedName>
</protein>
<dbReference type="Pfam" id="PF20116">
    <property type="entry name" value="DUF6506"/>
    <property type="match status" value="1"/>
</dbReference>
<reference evidence="1" key="1">
    <citation type="submission" date="2021-03" db="EMBL/GenBank/DDBJ databases">
        <title>Ottowia sp. 27C isolated from the cloaca of a Giant Asian pond turtle (Heosemys grandis).</title>
        <authorList>
            <person name="Spergser J."/>
            <person name="Busse H.-J."/>
        </authorList>
    </citation>
    <scope>NUCLEOTIDE SEQUENCE</scope>
    <source>
        <strain evidence="1">27C</strain>
    </source>
</reference>
<accession>A0A975CJ49</accession>
<dbReference type="RefSeq" id="WP_208011021.1">
    <property type="nucleotide sequence ID" value="NZ_CP071796.1"/>
</dbReference>
<dbReference type="KEGG" id="otd:J1M35_09785"/>
<sequence>MALTRFGFIVTGKGLSPVVNRQVMRSSAFEMIVVGISAPEDGPEAARALLKDGVQLIELCGGFGPKGAHAVLEAVAGAVPVGSVGYGPESIDALYRLFAT</sequence>
<gene>
    <name evidence="1" type="ORF">J1M35_09785</name>
</gene>
<name>A0A975CJ49_9BURK</name>
<evidence type="ECO:0000313" key="1">
    <source>
        <dbReference type="EMBL" id="QTD47125.1"/>
    </source>
</evidence>